<feature type="region of interest" description="Disordered" evidence="1">
    <location>
        <begin position="80"/>
        <end position="99"/>
    </location>
</feature>
<dbReference type="RefSeq" id="WP_380128324.1">
    <property type="nucleotide sequence ID" value="NZ_JBHSIU010000130.1"/>
</dbReference>
<feature type="transmembrane region" description="Helical" evidence="2">
    <location>
        <begin position="59"/>
        <end position="78"/>
    </location>
</feature>
<keyword evidence="2" id="KW-0812">Transmembrane</keyword>
<protein>
    <submittedName>
        <fullName evidence="3">Uncharacterized protein</fullName>
    </submittedName>
</protein>
<gene>
    <name evidence="3" type="ORF">ACFPIJ_59010</name>
</gene>
<dbReference type="EMBL" id="JBHSIU010000130">
    <property type="protein sequence ID" value="MFC5007687.1"/>
    <property type="molecule type" value="Genomic_DNA"/>
</dbReference>
<name>A0ABV9WHD2_9ACTN</name>
<dbReference type="Proteomes" id="UP001595912">
    <property type="component" value="Unassembled WGS sequence"/>
</dbReference>
<keyword evidence="2" id="KW-1133">Transmembrane helix</keyword>
<sequence>MGDVAVRLLSSLTFWTGLLLGLPTGVAYQRMRSSWNAHKTAKALVPGLAKARWGFVRKFLVLAAVVAAGVLFSLSWIAGQNAGSNPVPASVPTLSPSPR</sequence>
<organism evidence="3 4">
    <name type="scientific">Dactylosporangium cerinum</name>
    <dbReference type="NCBI Taxonomy" id="1434730"/>
    <lineage>
        <taxon>Bacteria</taxon>
        <taxon>Bacillati</taxon>
        <taxon>Actinomycetota</taxon>
        <taxon>Actinomycetes</taxon>
        <taxon>Micromonosporales</taxon>
        <taxon>Micromonosporaceae</taxon>
        <taxon>Dactylosporangium</taxon>
    </lineage>
</organism>
<keyword evidence="2" id="KW-0472">Membrane</keyword>
<evidence type="ECO:0000256" key="2">
    <source>
        <dbReference type="SAM" id="Phobius"/>
    </source>
</evidence>
<accession>A0ABV9WHD2</accession>
<evidence type="ECO:0000256" key="1">
    <source>
        <dbReference type="SAM" id="MobiDB-lite"/>
    </source>
</evidence>
<evidence type="ECO:0000313" key="4">
    <source>
        <dbReference type="Proteomes" id="UP001595912"/>
    </source>
</evidence>
<reference evidence="4" key="1">
    <citation type="journal article" date="2019" name="Int. J. Syst. Evol. Microbiol.">
        <title>The Global Catalogue of Microorganisms (GCM) 10K type strain sequencing project: providing services to taxonomists for standard genome sequencing and annotation.</title>
        <authorList>
            <consortium name="The Broad Institute Genomics Platform"/>
            <consortium name="The Broad Institute Genome Sequencing Center for Infectious Disease"/>
            <person name="Wu L."/>
            <person name="Ma J."/>
        </authorList>
    </citation>
    <scope>NUCLEOTIDE SEQUENCE [LARGE SCALE GENOMIC DNA]</scope>
    <source>
        <strain evidence="4">CGMCC 4.7152</strain>
    </source>
</reference>
<proteinExistence type="predicted"/>
<feature type="transmembrane region" description="Helical" evidence="2">
    <location>
        <begin position="12"/>
        <end position="29"/>
    </location>
</feature>
<evidence type="ECO:0000313" key="3">
    <source>
        <dbReference type="EMBL" id="MFC5007687.1"/>
    </source>
</evidence>
<keyword evidence="4" id="KW-1185">Reference proteome</keyword>
<comment type="caution">
    <text evidence="3">The sequence shown here is derived from an EMBL/GenBank/DDBJ whole genome shotgun (WGS) entry which is preliminary data.</text>
</comment>